<dbReference type="InterPro" id="IPR007159">
    <property type="entry name" value="SpoVT-AbrB_dom"/>
</dbReference>
<dbReference type="PANTHER" id="PTHR40516">
    <property type="entry name" value="ANTITOXIN CHPS-RELATED"/>
    <property type="match status" value="1"/>
</dbReference>
<reference evidence="2 3" key="1">
    <citation type="submission" date="2014-08" db="EMBL/GenBank/DDBJ databases">
        <title>Chaperone-usher fimbriae in a diverse selection of Gallibacterium genomes.</title>
        <authorList>
            <person name="Kudirkiene E."/>
            <person name="Bager R.J."/>
            <person name="Johnson T.J."/>
            <person name="Bojesen A.M."/>
        </authorList>
    </citation>
    <scope>NUCLEOTIDE SEQUENCE [LARGE SCALE GENOMIC DNA]</scope>
    <source>
        <strain evidence="2 3">CCM5976</strain>
    </source>
</reference>
<proteinExistence type="predicted"/>
<evidence type="ECO:0000313" key="3">
    <source>
        <dbReference type="Proteomes" id="UP000030418"/>
    </source>
</evidence>
<dbReference type="InterPro" id="IPR037914">
    <property type="entry name" value="SpoVT-AbrB_sf"/>
</dbReference>
<dbReference type="AlphaFoldDB" id="A0A0A2XGP2"/>
<name>A0A0A2XGP2_9PAST</name>
<dbReference type="Pfam" id="PF04014">
    <property type="entry name" value="MazE_antitoxin"/>
    <property type="match status" value="1"/>
</dbReference>
<dbReference type="PANTHER" id="PTHR40516:SF1">
    <property type="entry name" value="ANTITOXIN CHPS-RELATED"/>
    <property type="match status" value="1"/>
</dbReference>
<dbReference type="SUPFAM" id="SSF89447">
    <property type="entry name" value="AbrB/MazE/MraZ-like"/>
    <property type="match status" value="1"/>
</dbReference>
<protein>
    <submittedName>
        <fullName evidence="2">Antitoxin MazE</fullName>
    </submittedName>
</protein>
<comment type="caution">
    <text evidence="2">The sequence shown here is derived from an EMBL/GenBank/DDBJ whole genome shotgun (WGS) entry which is preliminary data.</text>
</comment>
<dbReference type="GO" id="GO:0097351">
    <property type="term" value="F:toxin sequestering activity"/>
    <property type="evidence" value="ECO:0007669"/>
    <property type="project" value="InterPro"/>
</dbReference>
<dbReference type="RefSeq" id="WP_039135859.1">
    <property type="nucleotide sequence ID" value="NZ_JPXY01000033.1"/>
</dbReference>
<dbReference type="SMART" id="SM00966">
    <property type="entry name" value="SpoVT_AbrB"/>
    <property type="match status" value="1"/>
</dbReference>
<organism evidence="2 3">
    <name type="scientific">Gallibacterium genomosp. 2</name>
    <dbReference type="NCBI Taxonomy" id="155517"/>
    <lineage>
        <taxon>Bacteria</taxon>
        <taxon>Pseudomonadati</taxon>
        <taxon>Pseudomonadota</taxon>
        <taxon>Gammaproteobacteria</taxon>
        <taxon>Pasteurellales</taxon>
        <taxon>Pasteurellaceae</taxon>
        <taxon>Gallibacterium</taxon>
    </lineage>
</organism>
<dbReference type="Gene3D" id="2.10.260.10">
    <property type="match status" value="1"/>
</dbReference>
<sequence length="88" mass="10169">MNMRLQIKQWGNSKAIRLPKELTNSMNLDMGDFLELEQIDDNTLRVVVVSHKKTTKRLTLNERIAMTASKELPTIKEWDDLQPTGSEI</sequence>
<keyword evidence="3" id="KW-1185">Reference proteome</keyword>
<dbReference type="EMBL" id="JPXY01000033">
    <property type="protein sequence ID" value="KGQ31541.1"/>
    <property type="molecule type" value="Genomic_DNA"/>
</dbReference>
<gene>
    <name evidence="2" type="ORF">P375_07805</name>
</gene>
<dbReference type="Proteomes" id="UP000030418">
    <property type="component" value="Unassembled WGS sequence"/>
</dbReference>
<dbReference type="GO" id="GO:0003677">
    <property type="term" value="F:DNA binding"/>
    <property type="evidence" value="ECO:0007669"/>
    <property type="project" value="InterPro"/>
</dbReference>
<evidence type="ECO:0000313" key="2">
    <source>
        <dbReference type="EMBL" id="KGQ31541.1"/>
    </source>
</evidence>
<accession>A0A0A2XGP2</accession>
<feature type="domain" description="SpoVT-AbrB" evidence="1">
    <location>
        <begin position="8"/>
        <end position="54"/>
    </location>
</feature>
<dbReference type="InterPro" id="IPR039052">
    <property type="entry name" value="Antitox_PemI-like"/>
</dbReference>
<evidence type="ECO:0000259" key="1">
    <source>
        <dbReference type="SMART" id="SM00966"/>
    </source>
</evidence>